<keyword evidence="7" id="KW-1185">Reference proteome</keyword>
<evidence type="ECO:0000256" key="1">
    <source>
        <dbReference type="ARBA" id="ARBA00004141"/>
    </source>
</evidence>
<dbReference type="EMBL" id="BAABHW010000007">
    <property type="protein sequence ID" value="GAA5081391.1"/>
    <property type="molecule type" value="Genomic_DNA"/>
</dbReference>
<comment type="subcellular location">
    <subcellularLocation>
        <location evidence="1">Membrane</location>
        <topology evidence="1">Multi-pass membrane protein</topology>
    </subcellularLocation>
</comment>
<protein>
    <submittedName>
        <fullName evidence="6">Uncharacterized protein</fullName>
    </submittedName>
</protein>
<dbReference type="InterPro" id="IPR032808">
    <property type="entry name" value="DoxX"/>
</dbReference>
<keyword evidence="2 5" id="KW-0812">Transmembrane</keyword>
<evidence type="ECO:0000313" key="7">
    <source>
        <dbReference type="Proteomes" id="UP001499910"/>
    </source>
</evidence>
<dbReference type="Proteomes" id="UP001499910">
    <property type="component" value="Unassembled WGS sequence"/>
</dbReference>
<name>A0ABP9LRS3_9RHOB</name>
<proteinExistence type="predicted"/>
<evidence type="ECO:0000256" key="2">
    <source>
        <dbReference type="ARBA" id="ARBA00022692"/>
    </source>
</evidence>
<dbReference type="RefSeq" id="WP_259554086.1">
    <property type="nucleotide sequence ID" value="NZ_BAABHW010000007.1"/>
</dbReference>
<feature type="transmembrane region" description="Helical" evidence="5">
    <location>
        <begin position="12"/>
        <end position="33"/>
    </location>
</feature>
<organism evidence="6 7">
    <name type="scientific">[Roseibacterium] beibuensis</name>
    <dbReference type="NCBI Taxonomy" id="1193142"/>
    <lineage>
        <taxon>Bacteria</taxon>
        <taxon>Pseudomonadati</taxon>
        <taxon>Pseudomonadota</taxon>
        <taxon>Alphaproteobacteria</taxon>
        <taxon>Rhodobacterales</taxon>
        <taxon>Roseobacteraceae</taxon>
        <taxon>Roseicyclus</taxon>
    </lineage>
</organism>
<keyword evidence="4 5" id="KW-0472">Membrane</keyword>
<evidence type="ECO:0000256" key="4">
    <source>
        <dbReference type="ARBA" id="ARBA00023136"/>
    </source>
</evidence>
<gene>
    <name evidence="6" type="ORF">GCM10023209_36040</name>
</gene>
<dbReference type="Pfam" id="PF07681">
    <property type="entry name" value="DoxX"/>
    <property type="match status" value="1"/>
</dbReference>
<sequence length="61" mass="6308">MRGFTETLAPDGVPVVLGGLVFWVLVLGGLLLIRGWATRPVALGLAGVSITSAHLARPASR</sequence>
<accession>A0ABP9LRS3</accession>
<evidence type="ECO:0000313" key="6">
    <source>
        <dbReference type="EMBL" id="GAA5081391.1"/>
    </source>
</evidence>
<comment type="caution">
    <text evidence="6">The sequence shown here is derived from an EMBL/GenBank/DDBJ whole genome shotgun (WGS) entry which is preliminary data.</text>
</comment>
<reference evidence="7" key="1">
    <citation type="journal article" date="2019" name="Int. J. Syst. Evol. Microbiol.">
        <title>The Global Catalogue of Microorganisms (GCM) 10K type strain sequencing project: providing services to taxonomists for standard genome sequencing and annotation.</title>
        <authorList>
            <consortium name="The Broad Institute Genomics Platform"/>
            <consortium name="The Broad Institute Genome Sequencing Center for Infectious Disease"/>
            <person name="Wu L."/>
            <person name="Ma J."/>
        </authorList>
    </citation>
    <scope>NUCLEOTIDE SEQUENCE [LARGE SCALE GENOMIC DNA]</scope>
    <source>
        <strain evidence="7">JCM 18015</strain>
    </source>
</reference>
<evidence type="ECO:0000256" key="3">
    <source>
        <dbReference type="ARBA" id="ARBA00022989"/>
    </source>
</evidence>
<evidence type="ECO:0000256" key="5">
    <source>
        <dbReference type="SAM" id="Phobius"/>
    </source>
</evidence>
<keyword evidence="3 5" id="KW-1133">Transmembrane helix</keyword>